<keyword evidence="3" id="KW-1185">Reference proteome</keyword>
<evidence type="ECO:0000313" key="2">
    <source>
        <dbReference type="EMBL" id="MBB4885365.1"/>
    </source>
</evidence>
<dbReference type="AlphaFoldDB" id="A0A7W7PE71"/>
<dbReference type="EMBL" id="JACHJG010000002">
    <property type="protein sequence ID" value="MBB4885365.1"/>
    <property type="molecule type" value="Genomic_DNA"/>
</dbReference>
<dbReference type="CDD" id="cd10034">
    <property type="entry name" value="UDG_BdiUng_like"/>
    <property type="match status" value="1"/>
</dbReference>
<feature type="domain" description="Uracil-DNA glycosylase-like" evidence="1">
    <location>
        <begin position="45"/>
        <end position="169"/>
    </location>
</feature>
<dbReference type="Proteomes" id="UP000556436">
    <property type="component" value="Unassembled WGS sequence"/>
</dbReference>
<organism evidence="2 3">
    <name type="scientific">Streptomyces netropsis</name>
    <name type="common">Streptoverticillium netropsis</name>
    <dbReference type="NCBI Taxonomy" id="55404"/>
    <lineage>
        <taxon>Bacteria</taxon>
        <taxon>Bacillati</taxon>
        <taxon>Actinomycetota</taxon>
        <taxon>Actinomycetes</taxon>
        <taxon>Kitasatosporales</taxon>
        <taxon>Streptomycetaceae</taxon>
        <taxon>Streptomyces</taxon>
    </lineage>
</organism>
<gene>
    <name evidence="2" type="ORF">FHS38_001393</name>
</gene>
<sequence length="270" mass="29314">MHDFDPGCVEEPYATLARTFPGTETYPPEDFRTEWGPIFHRGRLDGTARVLVIGQDPAAHEAVVRRILVGTAGRRFQGFLAKLGIETSYVMVNTYLYSVYGQQAGNAHANDPDIALHRHAWLDALTANNPIEAVVSLGRLADTAFRTWRETPSGQAYGGAYEHILHPTYPDSAASSGTPRAVAMAKMLTGWNAALDALHPVVTPDTPVALAHYGEDLAPTDLGDIPEGDLPAGLPTWMRGGESWASRQGATAEEKRATIMVQIPLSQRPF</sequence>
<reference evidence="2 3" key="1">
    <citation type="submission" date="2020-08" db="EMBL/GenBank/DDBJ databases">
        <title>Genomic Encyclopedia of Type Strains, Phase III (KMG-III): the genomes of soil and plant-associated and newly described type strains.</title>
        <authorList>
            <person name="Whitman W."/>
        </authorList>
    </citation>
    <scope>NUCLEOTIDE SEQUENCE [LARGE SCALE GENOMIC DNA]</scope>
    <source>
        <strain evidence="2 3">CECT 3265</strain>
    </source>
</reference>
<dbReference type="Gene3D" id="3.40.470.10">
    <property type="entry name" value="Uracil-DNA glycosylase-like domain"/>
    <property type="match status" value="1"/>
</dbReference>
<evidence type="ECO:0000313" key="3">
    <source>
        <dbReference type="Proteomes" id="UP000556436"/>
    </source>
</evidence>
<dbReference type="InterPro" id="IPR005122">
    <property type="entry name" value="Uracil-DNA_glycosylase-like"/>
</dbReference>
<evidence type="ECO:0000259" key="1">
    <source>
        <dbReference type="Pfam" id="PF03167"/>
    </source>
</evidence>
<proteinExistence type="predicted"/>
<dbReference type="Pfam" id="PF03167">
    <property type="entry name" value="UDG"/>
    <property type="match status" value="1"/>
</dbReference>
<dbReference type="RefSeq" id="WP_184731810.1">
    <property type="nucleotide sequence ID" value="NZ_BMRW01000011.1"/>
</dbReference>
<accession>A0A7W7PE71</accession>
<dbReference type="SUPFAM" id="SSF52141">
    <property type="entry name" value="Uracil-DNA glycosylase-like"/>
    <property type="match status" value="1"/>
</dbReference>
<comment type="caution">
    <text evidence="2">The sequence shown here is derived from an EMBL/GenBank/DDBJ whole genome shotgun (WGS) entry which is preliminary data.</text>
</comment>
<dbReference type="InterPro" id="IPR036895">
    <property type="entry name" value="Uracil-DNA_glycosylase-like_sf"/>
</dbReference>
<protein>
    <recommendedName>
        <fullName evidence="1">Uracil-DNA glycosylase-like domain-containing protein</fullName>
    </recommendedName>
</protein>
<name>A0A7W7PE71_STRNE</name>